<dbReference type="RefSeq" id="WP_016878542.1">
    <property type="nucleotide sequence ID" value="NZ_AJLN01000068.1"/>
</dbReference>
<evidence type="ECO:0000256" key="2">
    <source>
        <dbReference type="ARBA" id="ARBA00012438"/>
    </source>
</evidence>
<dbReference type="OrthoDB" id="569699at2"/>
<keyword evidence="3 6" id="KW-0597">Phosphoprotein</keyword>
<dbReference type="PROSITE" id="PS50110">
    <property type="entry name" value="RESPONSE_REGULATORY"/>
    <property type="match status" value="1"/>
</dbReference>
<keyword evidence="4" id="KW-0418">Kinase</keyword>
<evidence type="ECO:0000256" key="5">
    <source>
        <dbReference type="ARBA" id="ARBA00023012"/>
    </source>
</evidence>
<dbReference type="InterPro" id="IPR003594">
    <property type="entry name" value="HATPase_dom"/>
</dbReference>
<dbReference type="Gene3D" id="1.10.287.130">
    <property type="match status" value="1"/>
</dbReference>
<dbReference type="SMART" id="SM00387">
    <property type="entry name" value="HATPase_c"/>
    <property type="match status" value="1"/>
</dbReference>
<evidence type="ECO:0000313" key="10">
    <source>
        <dbReference type="Proteomes" id="UP000268857"/>
    </source>
</evidence>
<dbReference type="InterPro" id="IPR001789">
    <property type="entry name" value="Sig_transdc_resp-reg_receiver"/>
</dbReference>
<dbReference type="CDD" id="cd00082">
    <property type="entry name" value="HisKA"/>
    <property type="match status" value="1"/>
</dbReference>
<feature type="modified residue" description="4-aspartylphosphate" evidence="6">
    <location>
        <position position="94"/>
    </location>
</feature>
<dbReference type="SMART" id="SM00448">
    <property type="entry name" value="REC"/>
    <property type="match status" value="1"/>
</dbReference>
<proteinExistence type="predicted"/>
<dbReference type="Proteomes" id="UP000268857">
    <property type="component" value="Unassembled WGS sequence"/>
</dbReference>
<dbReference type="EC" id="2.7.13.3" evidence="2"/>
<evidence type="ECO:0000256" key="6">
    <source>
        <dbReference type="PROSITE-ProRule" id="PRU00169"/>
    </source>
</evidence>
<evidence type="ECO:0000259" key="8">
    <source>
        <dbReference type="PROSITE" id="PS50110"/>
    </source>
</evidence>
<gene>
    <name evidence="9" type="ORF">PCC6912_28910</name>
</gene>
<evidence type="ECO:0000256" key="4">
    <source>
        <dbReference type="ARBA" id="ARBA00022777"/>
    </source>
</evidence>
<evidence type="ECO:0000256" key="3">
    <source>
        <dbReference type="ARBA" id="ARBA00022553"/>
    </source>
</evidence>
<dbReference type="Gene3D" id="3.30.565.10">
    <property type="entry name" value="Histidine kinase-like ATPase, C-terminal domain"/>
    <property type="match status" value="1"/>
</dbReference>
<dbReference type="PANTHER" id="PTHR43065">
    <property type="entry name" value="SENSOR HISTIDINE KINASE"/>
    <property type="match status" value="1"/>
</dbReference>
<dbReference type="PRINTS" id="PR00344">
    <property type="entry name" value="BCTRLSENSOR"/>
</dbReference>
<dbReference type="Pfam" id="PF02518">
    <property type="entry name" value="HATPase_c"/>
    <property type="match status" value="1"/>
</dbReference>
<reference evidence="9 10" key="1">
    <citation type="journal article" date="2019" name="Genome Biol. Evol.">
        <title>Day and night: Metabolic profiles and evolutionary relationships of six axenic non-marine cyanobacteria.</title>
        <authorList>
            <person name="Will S.E."/>
            <person name="Henke P."/>
            <person name="Boedeker C."/>
            <person name="Huang S."/>
            <person name="Brinkmann H."/>
            <person name="Rohde M."/>
            <person name="Jarek M."/>
            <person name="Friedl T."/>
            <person name="Seufert S."/>
            <person name="Schumacher M."/>
            <person name="Overmann J."/>
            <person name="Neumann-Schaal M."/>
            <person name="Petersen J."/>
        </authorList>
    </citation>
    <scope>NUCLEOTIDE SEQUENCE [LARGE SCALE GENOMIC DNA]</scope>
    <source>
        <strain evidence="9 10">PCC 6912</strain>
    </source>
</reference>
<dbReference type="SMART" id="SM00388">
    <property type="entry name" value="HisKA"/>
    <property type="match status" value="1"/>
</dbReference>
<dbReference type="PROSITE" id="PS50109">
    <property type="entry name" value="HIS_KIN"/>
    <property type="match status" value="1"/>
</dbReference>
<dbReference type="SUPFAM" id="SSF55874">
    <property type="entry name" value="ATPase domain of HSP90 chaperone/DNA topoisomerase II/histidine kinase"/>
    <property type="match status" value="1"/>
</dbReference>
<evidence type="ECO:0000313" key="9">
    <source>
        <dbReference type="EMBL" id="RUR80869.1"/>
    </source>
</evidence>
<dbReference type="AlphaFoldDB" id="A0A3S0ZQ14"/>
<keyword evidence="5" id="KW-0902">Two-component regulatory system</keyword>
<dbReference type="PANTHER" id="PTHR43065:SF50">
    <property type="entry name" value="HISTIDINE KINASE"/>
    <property type="match status" value="1"/>
</dbReference>
<dbReference type="SUPFAM" id="SSF47384">
    <property type="entry name" value="Homodimeric domain of signal transducing histidine kinase"/>
    <property type="match status" value="1"/>
</dbReference>
<dbReference type="InterPro" id="IPR036097">
    <property type="entry name" value="HisK_dim/P_sf"/>
</dbReference>
<comment type="catalytic activity">
    <reaction evidence="1">
        <text>ATP + protein L-histidine = ADP + protein N-phospho-L-histidine.</text>
        <dbReference type="EC" id="2.7.13.3"/>
    </reaction>
</comment>
<dbReference type="Gene3D" id="3.40.50.2300">
    <property type="match status" value="1"/>
</dbReference>
<dbReference type="InterPro" id="IPR011006">
    <property type="entry name" value="CheY-like_superfamily"/>
</dbReference>
<dbReference type="InterPro" id="IPR004358">
    <property type="entry name" value="Sig_transdc_His_kin-like_C"/>
</dbReference>
<keyword evidence="10" id="KW-1185">Reference proteome</keyword>
<name>A0A3S0ZQ14_CHLFR</name>
<comment type="caution">
    <text evidence="9">The sequence shown here is derived from an EMBL/GenBank/DDBJ whole genome shotgun (WGS) entry which is preliminary data.</text>
</comment>
<protein>
    <recommendedName>
        <fullName evidence="2">histidine kinase</fullName>
        <ecNumber evidence="2">2.7.13.3</ecNumber>
    </recommendedName>
</protein>
<keyword evidence="4" id="KW-0808">Transferase</keyword>
<dbReference type="InterPro" id="IPR036890">
    <property type="entry name" value="HATPase_C_sf"/>
</dbReference>
<feature type="domain" description="Histidine kinase" evidence="7">
    <location>
        <begin position="213"/>
        <end position="457"/>
    </location>
</feature>
<dbReference type="STRING" id="211165.GCA_000317285_02460"/>
<evidence type="ECO:0000259" key="7">
    <source>
        <dbReference type="PROSITE" id="PS50109"/>
    </source>
</evidence>
<evidence type="ECO:0000256" key="1">
    <source>
        <dbReference type="ARBA" id="ARBA00000085"/>
    </source>
</evidence>
<feature type="domain" description="Response regulatory" evidence="8">
    <location>
        <begin position="44"/>
        <end position="161"/>
    </location>
</feature>
<dbReference type="InterPro" id="IPR005467">
    <property type="entry name" value="His_kinase_dom"/>
</dbReference>
<dbReference type="SUPFAM" id="SSF52172">
    <property type="entry name" value="CheY-like"/>
    <property type="match status" value="1"/>
</dbReference>
<organism evidence="9 10">
    <name type="scientific">Chlorogloeopsis fritschii PCC 6912</name>
    <dbReference type="NCBI Taxonomy" id="211165"/>
    <lineage>
        <taxon>Bacteria</taxon>
        <taxon>Bacillati</taxon>
        <taxon>Cyanobacteriota</taxon>
        <taxon>Cyanophyceae</taxon>
        <taxon>Nostocales</taxon>
        <taxon>Chlorogloeopsidaceae</taxon>
        <taxon>Chlorogloeopsis</taxon>
    </lineage>
</organism>
<accession>A0A3S0ZQ14</accession>
<dbReference type="InterPro" id="IPR003661">
    <property type="entry name" value="HisK_dim/P_dom"/>
</dbReference>
<dbReference type="Pfam" id="PF00072">
    <property type="entry name" value="Response_reg"/>
    <property type="match status" value="1"/>
</dbReference>
<sequence>MYSQIQILDRVSEQVAKSLTDEINQPQNSQNFSPVLHRNIPAVTVLLIDDQAIIGEAIRRILEKETDISLYFISEPTQAIQKALEIFPTVILLDLVMPEVDGLMLLRWFRSHPTTQDIPIVMLSSKEESLVKADAFAGGANDYLIKLPDPVELIARIRYHSRAYNNLKALTQTTITAQFQAQQLEHTLQELKAAQVQLVQTEKMSSLGRMLAGITHEINNPINFIHGNFQHLNSYIESLVNLIQLYQQEYPNPSTDIEECITENNLDFVIEDVTKILSSMKLGTERIREIVKSLRNFSRLDNSEKVAVNINDGIDSNLLILSHRYKGTIAVTKNYENLPLVECYPAQLNQVFMNIISNAIDALLEQEEQENKQILIQTETIDEKYIRVRIKDNGPGIKLENQSKIFDPFFTTKPVNKGTGIGLAISGQIIDKHKGKISVQSEPSCGTEFIIEIPIKID</sequence>
<dbReference type="EMBL" id="RSCJ01000010">
    <property type="protein sequence ID" value="RUR80869.1"/>
    <property type="molecule type" value="Genomic_DNA"/>
</dbReference>
<dbReference type="GO" id="GO:0000155">
    <property type="term" value="F:phosphorelay sensor kinase activity"/>
    <property type="evidence" value="ECO:0007669"/>
    <property type="project" value="InterPro"/>
</dbReference>